<accession>A0A5C6FLQ3</accession>
<comment type="caution">
    <text evidence="1">The sequence shown here is derived from an EMBL/GenBank/DDBJ whole genome shotgun (WGS) entry which is preliminary data.</text>
</comment>
<dbReference type="InterPro" id="IPR029044">
    <property type="entry name" value="Nucleotide-diphossugar_trans"/>
</dbReference>
<name>A0A5C6FLQ3_9PLAN</name>
<dbReference type="AlphaFoldDB" id="A0A5C6FLQ3"/>
<organism evidence="1 2">
    <name type="scientific">Crateriforma conspicua</name>
    <dbReference type="NCBI Taxonomy" id="2527996"/>
    <lineage>
        <taxon>Bacteria</taxon>
        <taxon>Pseudomonadati</taxon>
        <taxon>Planctomycetota</taxon>
        <taxon>Planctomycetia</taxon>
        <taxon>Planctomycetales</taxon>
        <taxon>Planctomycetaceae</taxon>
        <taxon>Crateriforma</taxon>
    </lineage>
</organism>
<gene>
    <name evidence="1" type="ORF">V7x_53560</name>
</gene>
<reference evidence="1 2" key="1">
    <citation type="submission" date="2019-02" db="EMBL/GenBank/DDBJ databases">
        <title>Deep-cultivation of Planctomycetes and their phenomic and genomic characterization uncovers novel biology.</title>
        <authorList>
            <person name="Wiegand S."/>
            <person name="Jogler M."/>
            <person name="Boedeker C."/>
            <person name="Pinto D."/>
            <person name="Vollmers J."/>
            <person name="Rivas-Marin E."/>
            <person name="Kohn T."/>
            <person name="Peeters S.H."/>
            <person name="Heuer A."/>
            <person name="Rast P."/>
            <person name="Oberbeckmann S."/>
            <person name="Bunk B."/>
            <person name="Jeske O."/>
            <person name="Meyerdierks A."/>
            <person name="Storesund J.E."/>
            <person name="Kallscheuer N."/>
            <person name="Luecker S."/>
            <person name="Lage O.M."/>
            <person name="Pohl T."/>
            <person name="Merkel B.J."/>
            <person name="Hornburger P."/>
            <person name="Mueller R.-W."/>
            <person name="Bruemmer F."/>
            <person name="Labrenz M."/>
            <person name="Spormann A.M."/>
            <person name="Op Den Camp H."/>
            <person name="Overmann J."/>
            <person name="Amann R."/>
            <person name="Jetten M.S.M."/>
            <person name="Mascher T."/>
            <person name="Medema M.H."/>
            <person name="Devos D.P."/>
            <person name="Kaster A.-K."/>
            <person name="Ovreas L."/>
            <person name="Rohde M."/>
            <person name="Galperin M.Y."/>
            <person name="Jogler C."/>
        </authorList>
    </citation>
    <scope>NUCLEOTIDE SEQUENCE [LARGE SCALE GENOMIC DNA]</scope>
    <source>
        <strain evidence="1 2">V7</strain>
    </source>
</reference>
<protein>
    <recommendedName>
        <fullName evidence="3">Glycosyl transferase family 2</fullName>
    </recommendedName>
</protein>
<evidence type="ECO:0000313" key="2">
    <source>
        <dbReference type="Proteomes" id="UP000316476"/>
    </source>
</evidence>
<dbReference type="OrthoDB" id="252101at2"/>
<dbReference type="EMBL" id="SJPZ01000003">
    <property type="protein sequence ID" value="TWU61044.1"/>
    <property type="molecule type" value="Genomic_DNA"/>
</dbReference>
<dbReference type="Gene3D" id="3.90.550.10">
    <property type="entry name" value="Spore Coat Polysaccharide Biosynthesis Protein SpsA, Chain A"/>
    <property type="match status" value="1"/>
</dbReference>
<evidence type="ECO:0008006" key="3">
    <source>
        <dbReference type="Google" id="ProtNLM"/>
    </source>
</evidence>
<evidence type="ECO:0000313" key="1">
    <source>
        <dbReference type="EMBL" id="TWU61044.1"/>
    </source>
</evidence>
<proteinExistence type="predicted"/>
<dbReference type="Proteomes" id="UP000316476">
    <property type="component" value="Unassembled WGS sequence"/>
</dbReference>
<dbReference type="SUPFAM" id="SSF53448">
    <property type="entry name" value="Nucleotide-diphospho-sugar transferases"/>
    <property type="match status" value="1"/>
</dbReference>
<sequence length="340" mass="36701">MMKKRSDRNNKAVRNALPIRWTSVILAARVKSVPRFPSIPQLSVIVPVNQQVNTFESSLVSVLENQPESCEVIVAHDGGYDDPFDLGDEVRFVQAGGASTVELVQEGVKHARGHLVHVIADGMCATAGWASAAVERFEDDDVGFVSPTIRHRDGDVLACGWTDTPHRLCTAVCAGQDSPRQGDMVRSIGCYLQAGFWRRDLLASLGRGFVGTRSAEATYAYGLLARRTGWRSAVAVDSVVLSDDDRLPWDRSTLDRGQRLRSIRHHLRGGGWATAITAGLRSAAGVLTGSVGLGEAIGQATAPLADADIELMVFTGEVISPDDYDTTIRLPERIAARKAA</sequence>